<keyword evidence="9" id="KW-1185">Reference proteome</keyword>
<dbReference type="SUPFAM" id="SSF88659">
    <property type="entry name" value="Sigma3 and sigma4 domains of RNA polymerase sigma factors"/>
    <property type="match status" value="1"/>
</dbReference>
<feature type="domain" description="RNA polymerase sigma-70 region 2" evidence="6">
    <location>
        <begin position="14"/>
        <end position="78"/>
    </location>
</feature>
<dbReference type="Proteomes" id="UP001501444">
    <property type="component" value="Unassembled WGS sequence"/>
</dbReference>
<reference evidence="8 9" key="1">
    <citation type="journal article" date="2019" name="Int. J. Syst. Evol. Microbiol.">
        <title>The Global Catalogue of Microorganisms (GCM) 10K type strain sequencing project: providing services to taxonomists for standard genome sequencing and annotation.</title>
        <authorList>
            <consortium name="The Broad Institute Genomics Platform"/>
            <consortium name="The Broad Institute Genome Sequencing Center for Infectious Disease"/>
            <person name="Wu L."/>
            <person name="Ma J."/>
        </authorList>
    </citation>
    <scope>NUCLEOTIDE SEQUENCE [LARGE SCALE GENOMIC DNA]</scope>
    <source>
        <strain evidence="8 9">JCM 3272</strain>
    </source>
</reference>
<dbReference type="Pfam" id="PF04542">
    <property type="entry name" value="Sigma70_r2"/>
    <property type="match status" value="1"/>
</dbReference>
<dbReference type="Pfam" id="PF08281">
    <property type="entry name" value="Sigma70_r4_2"/>
    <property type="match status" value="1"/>
</dbReference>
<protein>
    <submittedName>
        <fullName evidence="8">Sigma-70 family RNA polymerase sigma factor</fullName>
    </submittedName>
</protein>
<proteinExistence type="inferred from homology"/>
<dbReference type="PANTHER" id="PTHR43133">
    <property type="entry name" value="RNA POLYMERASE ECF-TYPE SIGMA FACTO"/>
    <property type="match status" value="1"/>
</dbReference>
<dbReference type="Gene3D" id="1.10.10.10">
    <property type="entry name" value="Winged helix-like DNA-binding domain superfamily/Winged helix DNA-binding domain"/>
    <property type="match status" value="1"/>
</dbReference>
<evidence type="ECO:0000256" key="5">
    <source>
        <dbReference type="ARBA" id="ARBA00023163"/>
    </source>
</evidence>
<dbReference type="NCBIfam" id="TIGR02937">
    <property type="entry name" value="sigma70-ECF"/>
    <property type="match status" value="1"/>
</dbReference>
<dbReference type="InterPro" id="IPR007627">
    <property type="entry name" value="RNA_pol_sigma70_r2"/>
</dbReference>
<evidence type="ECO:0000259" key="6">
    <source>
        <dbReference type="Pfam" id="PF04542"/>
    </source>
</evidence>
<dbReference type="RefSeq" id="WP_344611563.1">
    <property type="nucleotide sequence ID" value="NZ_BAAARV010000016.1"/>
</dbReference>
<feature type="domain" description="RNA polymerase sigma factor 70 region 4 type 2" evidence="7">
    <location>
        <begin position="109"/>
        <end position="158"/>
    </location>
</feature>
<evidence type="ECO:0000256" key="3">
    <source>
        <dbReference type="ARBA" id="ARBA00023082"/>
    </source>
</evidence>
<dbReference type="CDD" id="cd06171">
    <property type="entry name" value="Sigma70_r4"/>
    <property type="match status" value="1"/>
</dbReference>
<dbReference type="Gene3D" id="1.10.1740.10">
    <property type="match status" value="1"/>
</dbReference>
<sequence>MLSEVGVVREFLWRPVERTAFGLCLHLTGERGDALDALQETQLAAWRHLSRYAGRGTFAAWVLAIARNAARDVLRRRAGARETGLDAAGPERADAGPLFADVVSDVLGVRAALATLPVNHREALLLWAGGLTYEEVATAVRAPVNTVKVWIFRGRQRLRRELAD</sequence>
<dbReference type="InterPro" id="IPR036388">
    <property type="entry name" value="WH-like_DNA-bd_sf"/>
</dbReference>
<keyword evidence="2" id="KW-0805">Transcription regulation</keyword>
<dbReference type="InterPro" id="IPR013324">
    <property type="entry name" value="RNA_pol_sigma_r3/r4-like"/>
</dbReference>
<evidence type="ECO:0000256" key="4">
    <source>
        <dbReference type="ARBA" id="ARBA00023125"/>
    </source>
</evidence>
<keyword evidence="4" id="KW-0238">DNA-binding</keyword>
<accession>A0ABN3FQZ0</accession>
<dbReference type="EMBL" id="BAAARV010000016">
    <property type="protein sequence ID" value="GAA2335590.1"/>
    <property type="molecule type" value="Genomic_DNA"/>
</dbReference>
<dbReference type="InterPro" id="IPR013249">
    <property type="entry name" value="RNA_pol_sigma70_r4_t2"/>
</dbReference>
<keyword evidence="5" id="KW-0804">Transcription</keyword>
<dbReference type="InterPro" id="IPR014284">
    <property type="entry name" value="RNA_pol_sigma-70_dom"/>
</dbReference>
<evidence type="ECO:0000256" key="2">
    <source>
        <dbReference type="ARBA" id="ARBA00023015"/>
    </source>
</evidence>
<comment type="caution">
    <text evidence="8">The sequence shown here is derived from an EMBL/GenBank/DDBJ whole genome shotgun (WGS) entry which is preliminary data.</text>
</comment>
<keyword evidence="3" id="KW-0731">Sigma factor</keyword>
<gene>
    <name evidence="8" type="ORF">GCM10010170_015530</name>
</gene>
<organism evidence="8 9">
    <name type="scientific">Dactylosporangium salmoneum</name>
    <dbReference type="NCBI Taxonomy" id="53361"/>
    <lineage>
        <taxon>Bacteria</taxon>
        <taxon>Bacillati</taxon>
        <taxon>Actinomycetota</taxon>
        <taxon>Actinomycetes</taxon>
        <taxon>Micromonosporales</taxon>
        <taxon>Micromonosporaceae</taxon>
        <taxon>Dactylosporangium</taxon>
    </lineage>
</organism>
<evidence type="ECO:0000259" key="7">
    <source>
        <dbReference type="Pfam" id="PF08281"/>
    </source>
</evidence>
<dbReference type="InterPro" id="IPR039425">
    <property type="entry name" value="RNA_pol_sigma-70-like"/>
</dbReference>
<dbReference type="PANTHER" id="PTHR43133:SF8">
    <property type="entry name" value="RNA POLYMERASE SIGMA FACTOR HI_1459-RELATED"/>
    <property type="match status" value="1"/>
</dbReference>
<dbReference type="SUPFAM" id="SSF88946">
    <property type="entry name" value="Sigma2 domain of RNA polymerase sigma factors"/>
    <property type="match status" value="1"/>
</dbReference>
<comment type="similarity">
    <text evidence="1">Belongs to the sigma-70 factor family. ECF subfamily.</text>
</comment>
<name>A0ABN3FQZ0_9ACTN</name>
<evidence type="ECO:0000256" key="1">
    <source>
        <dbReference type="ARBA" id="ARBA00010641"/>
    </source>
</evidence>
<dbReference type="InterPro" id="IPR013325">
    <property type="entry name" value="RNA_pol_sigma_r2"/>
</dbReference>
<evidence type="ECO:0000313" key="8">
    <source>
        <dbReference type="EMBL" id="GAA2335590.1"/>
    </source>
</evidence>
<evidence type="ECO:0000313" key="9">
    <source>
        <dbReference type="Proteomes" id="UP001501444"/>
    </source>
</evidence>